<dbReference type="SMART" id="SM00850">
    <property type="entry name" value="LytTR"/>
    <property type="match status" value="1"/>
</dbReference>
<dbReference type="Gene3D" id="2.40.50.1020">
    <property type="entry name" value="LytTr DNA-binding domain"/>
    <property type="match status" value="1"/>
</dbReference>
<name>A0ABR7KF41_9FIRM</name>
<dbReference type="InterPro" id="IPR011006">
    <property type="entry name" value="CheY-like_superfamily"/>
</dbReference>
<comment type="caution">
    <text evidence="2">The sequence shown here is derived from an EMBL/GenBank/DDBJ whole genome shotgun (WGS) entry which is preliminary data.</text>
</comment>
<dbReference type="PROSITE" id="PS50930">
    <property type="entry name" value="HTH_LYTTR"/>
    <property type="match status" value="1"/>
</dbReference>
<organism evidence="2 3">
    <name type="scientific">Catenibacterium faecis</name>
    <dbReference type="NCBI Taxonomy" id="2764323"/>
    <lineage>
        <taxon>Bacteria</taxon>
        <taxon>Bacillati</taxon>
        <taxon>Bacillota</taxon>
        <taxon>Erysipelotrichia</taxon>
        <taxon>Erysipelotrichales</taxon>
        <taxon>Coprobacillaceae</taxon>
        <taxon>Catenibacterium</taxon>
    </lineage>
</organism>
<protein>
    <submittedName>
        <fullName evidence="2">Response regulator transcription factor</fullName>
    </submittedName>
</protein>
<sequence>MKALIIDDDEFFIKQFVPQVELLMQTTFKEYTVDIINENFTSIKQLLDYDIIFLDIDLSNEYVNGLRIATNIKERNENAVVIFVSNRVGLVHRTLAVQPTYFIRKNNILKDMEVLTIIIKKIFKRRLDTILFEYKGRKTSLKVSEIIYAESLGHNVILHTINNTYEFRSNFQSLLNKFDHVKFTRIHKSYVININKVLEIRKNDICLEGNIILPIGRKYKATVLDDYKESLLYDI</sequence>
<evidence type="ECO:0000313" key="3">
    <source>
        <dbReference type="Proteomes" id="UP000603474"/>
    </source>
</evidence>
<dbReference type="SUPFAM" id="SSF52172">
    <property type="entry name" value="CheY-like"/>
    <property type="match status" value="1"/>
</dbReference>
<dbReference type="EMBL" id="JACRWG010000111">
    <property type="protein sequence ID" value="MBC6011082.1"/>
    <property type="molecule type" value="Genomic_DNA"/>
</dbReference>
<dbReference type="PANTHER" id="PTHR37299">
    <property type="entry name" value="TRANSCRIPTIONAL REGULATOR-RELATED"/>
    <property type="match status" value="1"/>
</dbReference>
<proteinExistence type="predicted"/>
<dbReference type="InterPro" id="IPR046947">
    <property type="entry name" value="LytR-like"/>
</dbReference>
<evidence type="ECO:0000313" key="2">
    <source>
        <dbReference type="EMBL" id="MBC6011082.1"/>
    </source>
</evidence>
<dbReference type="RefSeq" id="WP_187013106.1">
    <property type="nucleotide sequence ID" value="NZ_JACRWG010000111.1"/>
</dbReference>
<feature type="domain" description="HTH LytTR-type" evidence="1">
    <location>
        <begin position="130"/>
        <end position="202"/>
    </location>
</feature>
<gene>
    <name evidence="2" type="ORF">H8909_12855</name>
</gene>
<reference evidence="2 3" key="1">
    <citation type="submission" date="2020-08" db="EMBL/GenBank/DDBJ databases">
        <authorList>
            <person name="Liu C."/>
            <person name="Sun Q."/>
        </authorList>
    </citation>
    <scope>NUCLEOTIDE SEQUENCE [LARGE SCALE GENOMIC DNA]</scope>
    <source>
        <strain evidence="2 3">NSJ-22</strain>
    </source>
</reference>
<dbReference type="Gene3D" id="3.40.50.2300">
    <property type="match status" value="1"/>
</dbReference>
<accession>A0ABR7KF41</accession>
<dbReference type="Proteomes" id="UP000603474">
    <property type="component" value="Unassembled WGS sequence"/>
</dbReference>
<dbReference type="PANTHER" id="PTHR37299:SF1">
    <property type="entry name" value="STAGE 0 SPORULATION PROTEIN A HOMOLOG"/>
    <property type="match status" value="1"/>
</dbReference>
<dbReference type="InterPro" id="IPR007492">
    <property type="entry name" value="LytTR_DNA-bd_dom"/>
</dbReference>
<keyword evidence="3" id="KW-1185">Reference proteome</keyword>
<evidence type="ECO:0000259" key="1">
    <source>
        <dbReference type="PROSITE" id="PS50930"/>
    </source>
</evidence>
<dbReference type="Pfam" id="PF04397">
    <property type="entry name" value="LytTR"/>
    <property type="match status" value="1"/>
</dbReference>